<dbReference type="PANTHER" id="PTHR43751">
    <property type="entry name" value="SULFATASE"/>
    <property type="match status" value="1"/>
</dbReference>
<sequence>MKFISQIILSFCFFTSILSHSQEKKPNLVIIIADDHGVYHSSPYGSTGIKTPHIQKLSDEGIRFDNAYVASPACGPSRAALFTGMMPYNNGIVGNHEFPLKPGVSSLVPKLIEQGYQVVFQGKVAHGKKKHHQDYVPDEVTVLDSGLKSDLKLSILENFLKTRKDKRPIALFVGFTDTHRPYPSLKNTKVRTENVVINKRIYSTPEAKLEMSRYLQAVENLDSKLGTVRKMTKHYLKNDNTVTLFTSDHGMAWPFGKWSLYETGIRCPLIVSWPGKIAPNTTTSAMVSWIDIIPTIIDIMDGEIPTNIDGKSFANVLYGKEKKHREVIYATHKGDKQMNVYPIRSVRVDNWKYIRNLHPEFAYTTHTDVLSKNKIKAKSSAPHWASYLEAAKTDPAAADFLKDYHSNPAEELYNLEQDPLEQNNLAALSKYSKKLKSLRKMISKRMIEVGDDESLSGPPKLLEISLSWSPQSKNNR</sequence>
<proteinExistence type="predicted"/>
<dbReference type="Pfam" id="PF00884">
    <property type="entry name" value="Sulfatase"/>
    <property type="match status" value="1"/>
</dbReference>
<keyword evidence="3" id="KW-1185">Reference proteome</keyword>
<dbReference type="InterPro" id="IPR017850">
    <property type="entry name" value="Alkaline_phosphatase_core_sf"/>
</dbReference>
<dbReference type="SUPFAM" id="SSF53649">
    <property type="entry name" value="Alkaline phosphatase-like"/>
    <property type="match status" value="1"/>
</dbReference>
<dbReference type="RefSeq" id="WP_290267896.1">
    <property type="nucleotide sequence ID" value="NZ_JAUFQP010000001.1"/>
</dbReference>
<dbReference type="EMBL" id="JBHMFA010000034">
    <property type="protein sequence ID" value="MFB9106835.1"/>
    <property type="molecule type" value="Genomic_DNA"/>
</dbReference>
<dbReference type="InterPro" id="IPR052701">
    <property type="entry name" value="GAG_Ulvan_Degrading_Sulfatases"/>
</dbReference>
<dbReference type="PANTHER" id="PTHR43751:SF1">
    <property type="entry name" value="SULFATASE ATSG-RELATED"/>
    <property type="match status" value="1"/>
</dbReference>
<comment type="caution">
    <text evidence="2">The sequence shown here is derived from an EMBL/GenBank/DDBJ whole genome shotgun (WGS) entry which is preliminary data.</text>
</comment>
<dbReference type="Gene3D" id="3.40.720.10">
    <property type="entry name" value="Alkaline Phosphatase, subunit A"/>
    <property type="match status" value="1"/>
</dbReference>
<feature type="domain" description="Sulfatase N-terminal" evidence="1">
    <location>
        <begin position="26"/>
        <end position="301"/>
    </location>
</feature>
<dbReference type="CDD" id="cd16027">
    <property type="entry name" value="SGSH"/>
    <property type="match status" value="1"/>
</dbReference>
<dbReference type="Proteomes" id="UP001589590">
    <property type="component" value="Unassembled WGS sequence"/>
</dbReference>
<protein>
    <submittedName>
        <fullName evidence="2">Sulfatase</fullName>
    </submittedName>
</protein>
<reference evidence="2 3" key="1">
    <citation type="submission" date="2024-09" db="EMBL/GenBank/DDBJ databases">
        <authorList>
            <person name="Sun Q."/>
            <person name="Mori K."/>
        </authorList>
    </citation>
    <scope>NUCLEOTIDE SEQUENCE [LARGE SCALE GENOMIC DNA]</scope>
    <source>
        <strain evidence="2 3">CECT 8300</strain>
    </source>
</reference>
<evidence type="ECO:0000313" key="3">
    <source>
        <dbReference type="Proteomes" id="UP001589590"/>
    </source>
</evidence>
<gene>
    <name evidence="2" type="ORF">ACFFU1_18145</name>
</gene>
<dbReference type="InterPro" id="IPR000917">
    <property type="entry name" value="Sulfatase_N"/>
</dbReference>
<accession>A0ABV5H6D3</accession>
<evidence type="ECO:0000313" key="2">
    <source>
        <dbReference type="EMBL" id="MFB9106835.1"/>
    </source>
</evidence>
<organism evidence="2 3">
    <name type="scientific">Algibacter miyuki</name>
    <dbReference type="NCBI Taxonomy" id="1306933"/>
    <lineage>
        <taxon>Bacteria</taxon>
        <taxon>Pseudomonadati</taxon>
        <taxon>Bacteroidota</taxon>
        <taxon>Flavobacteriia</taxon>
        <taxon>Flavobacteriales</taxon>
        <taxon>Flavobacteriaceae</taxon>
        <taxon>Algibacter</taxon>
    </lineage>
</organism>
<name>A0ABV5H6D3_9FLAO</name>
<evidence type="ECO:0000259" key="1">
    <source>
        <dbReference type="Pfam" id="PF00884"/>
    </source>
</evidence>